<reference evidence="2" key="1">
    <citation type="journal article" date="2023" name="Nat. Plants">
        <title>Single-cell RNA sequencing provides a high-resolution roadmap for understanding the multicellular compartmentation of specialized metabolism.</title>
        <authorList>
            <person name="Sun S."/>
            <person name="Shen X."/>
            <person name="Li Y."/>
            <person name="Li Y."/>
            <person name="Wang S."/>
            <person name="Li R."/>
            <person name="Zhang H."/>
            <person name="Shen G."/>
            <person name="Guo B."/>
            <person name="Wei J."/>
            <person name="Xu J."/>
            <person name="St-Pierre B."/>
            <person name="Chen S."/>
            <person name="Sun C."/>
        </authorList>
    </citation>
    <scope>NUCLEOTIDE SEQUENCE [LARGE SCALE GENOMIC DNA]</scope>
</reference>
<organism evidence="1 2">
    <name type="scientific">Catharanthus roseus</name>
    <name type="common">Madagascar periwinkle</name>
    <name type="synonym">Vinca rosea</name>
    <dbReference type="NCBI Taxonomy" id="4058"/>
    <lineage>
        <taxon>Eukaryota</taxon>
        <taxon>Viridiplantae</taxon>
        <taxon>Streptophyta</taxon>
        <taxon>Embryophyta</taxon>
        <taxon>Tracheophyta</taxon>
        <taxon>Spermatophyta</taxon>
        <taxon>Magnoliopsida</taxon>
        <taxon>eudicotyledons</taxon>
        <taxon>Gunneridae</taxon>
        <taxon>Pentapetalae</taxon>
        <taxon>asterids</taxon>
        <taxon>lamiids</taxon>
        <taxon>Gentianales</taxon>
        <taxon>Apocynaceae</taxon>
        <taxon>Rauvolfioideae</taxon>
        <taxon>Vinceae</taxon>
        <taxon>Catharanthinae</taxon>
        <taxon>Catharanthus</taxon>
    </lineage>
</organism>
<evidence type="ECO:0000313" key="2">
    <source>
        <dbReference type="Proteomes" id="UP001060085"/>
    </source>
</evidence>
<evidence type="ECO:0000313" key="1">
    <source>
        <dbReference type="EMBL" id="KAI5657409.1"/>
    </source>
</evidence>
<name>A0ACC0A9V9_CATRO</name>
<protein>
    <submittedName>
        <fullName evidence="1">Uncharacterized protein</fullName>
    </submittedName>
</protein>
<accession>A0ACC0A9V9</accession>
<gene>
    <name evidence="1" type="ORF">M9H77_26202</name>
</gene>
<proteinExistence type="predicted"/>
<comment type="caution">
    <text evidence="1">The sequence shown here is derived from an EMBL/GenBank/DDBJ whole genome shotgun (WGS) entry which is preliminary data.</text>
</comment>
<dbReference type="EMBL" id="CM044706">
    <property type="protein sequence ID" value="KAI5657409.1"/>
    <property type="molecule type" value="Genomic_DNA"/>
</dbReference>
<keyword evidence="2" id="KW-1185">Reference proteome</keyword>
<sequence>MAKFNVIQKGRRAAIAERKREKHGDPLSKKLKQKQQPQSMSGKRKRKLFKKWRKEQKEALAKGLITMEDVEMAVADGTSQDANNKAPTKFHMKRSSKVKVKQLKKKNKGKNKRKSKEAGGGAAVSSTDAMEMEEE</sequence>
<dbReference type="Proteomes" id="UP001060085">
    <property type="component" value="Linkage Group LG06"/>
</dbReference>